<evidence type="ECO:0008006" key="3">
    <source>
        <dbReference type="Google" id="ProtNLM"/>
    </source>
</evidence>
<evidence type="ECO:0000313" key="2">
    <source>
        <dbReference type="Proteomes" id="UP000264980"/>
    </source>
</evidence>
<protein>
    <recommendedName>
        <fullName evidence="3">SSU ribosomal protein S2p (SAe)</fullName>
    </recommendedName>
</protein>
<name>A0A345CPV4_9GAMM</name>
<organism evidence="1 2">
    <name type="scientific">Erwinia tracheiphila</name>
    <dbReference type="NCBI Taxonomy" id="65700"/>
    <lineage>
        <taxon>Bacteria</taxon>
        <taxon>Pseudomonadati</taxon>
        <taxon>Pseudomonadota</taxon>
        <taxon>Gammaproteobacteria</taxon>
        <taxon>Enterobacterales</taxon>
        <taxon>Erwiniaceae</taxon>
        <taxon>Erwinia</taxon>
    </lineage>
</organism>
<gene>
    <name evidence="1" type="ORF">AV903_04105</name>
</gene>
<accession>A0A345CPV4</accession>
<sequence length="336" mass="35611">MARNIAPGYCIVERQGSLDTQARQLFRDVRSAAASLFMKLNADTPYLKPGQILILAAPDTPASLTAHMLTTLRQTKNATSAALIGVDADDAGFMQRHYGTIAALTGIGEKVFSTAGDAGEKYFNSIGQTLKKIEASYQNQFRTQGTLISQQFFVERNQLLNQLKELVNKPLLKSLARNTVKFRQYESMKRALNLSSKSIVHEWSTGGMSGIPGYSYYVGNAARAARFLKAGGYIGIGFSFAGTTNKVINNCTTGREGECGKYAFKEYTKFGLSTAASVGSGAIGSVAGIGICAAVGIVTAGAGGVACAAIGSVATGFAGGEFVNWGLDEFYKFTGI</sequence>
<dbReference type="RefSeq" id="WP_233481328.1">
    <property type="nucleotide sequence ID" value="NZ_CP013970.1"/>
</dbReference>
<dbReference type="EMBL" id="CP013970">
    <property type="protein sequence ID" value="AXF75471.1"/>
    <property type="molecule type" value="Genomic_DNA"/>
</dbReference>
<dbReference type="Proteomes" id="UP000264980">
    <property type="component" value="Chromosome"/>
</dbReference>
<reference evidence="2" key="1">
    <citation type="submission" date="2016-01" db="EMBL/GenBank/DDBJ databases">
        <authorList>
            <person name="Shapiro L."/>
        </authorList>
    </citation>
    <scope>NUCLEOTIDE SEQUENCE [LARGE SCALE GENOMIC DNA]</scope>
    <source>
        <strain evidence="2">MDcuke</strain>
    </source>
</reference>
<dbReference type="AlphaFoldDB" id="A0A345CPV4"/>
<evidence type="ECO:0000313" key="1">
    <source>
        <dbReference type="EMBL" id="AXF75471.1"/>
    </source>
</evidence>
<proteinExistence type="predicted"/>